<dbReference type="OrthoDB" id="338531at2759"/>
<dbReference type="PANTHER" id="PTHR22970:SF14">
    <property type="entry name" value="AT-RICH INTERACTIVE DOMAIN-CONTAINING PROTEIN 2"/>
    <property type="match status" value="1"/>
</dbReference>
<evidence type="ECO:0000313" key="8">
    <source>
        <dbReference type="EMBL" id="KAG9238914.1"/>
    </source>
</evidence>
<dbReference type="InterPro" id="IPR036431">
    <property type="entry name" value="ARID_dom_sf"/>
</dbReference>
<evidence type="ECO:0000256" key="2">
    <source>
        <dbReference type="ARBA" id="ARBA00023015"/>
    </source>
</evidence>
<dbReference type="GO" id="GO:0006325">
    <property type="term" value="P:chromatin organization"/>
    <property type="evidence" value="ECO:0007669"/>
    <property type="project" value="UniProtKB-KW"/>
</dbReference>
<dbReference type="Gene3D" id="1.10.150.60">
    <property type="entry name" value="ARID DNA-binding domain"/>
    <property type="match status" value="1"/>
</dbReference>
<keyword evidence="9" id="KW-1185">Reference proteome</keyword>
<keyword evidence="1" id="KW-0156">Chromatin regulator</keyword>
<feature type="domain" description="ARID" evidence="6">
    <location>
        <begin position="18"/>
        <end position="112"/>
    </location>
</feature>
<dbReference type="Pfam" id="PF01388">
    <property type="entry name" value="ARID"/>
    <property type="match status" value="1"/>
</dbReference>
<keyword evidence="2" id="KW-0805">Transcription regulation</keyword>
<proteinExistence type="predicted"/>
<dbReference type="SUPFAM" id="SSF46774">
    <property type="entry name" value="ARID-like"/>
    <property type="match status" value="1"/>
</dbReference>
<dbReference type="SMART" id="SM00501">
    <property type="entry name" value="BRIGHT"/>
    <property type="match status" value="1"/>
</dbReference>
<dbReference type="PANTHER" id="PTHR22970">
    <property type="entry name" value="AT-RICH INTERACTIVE DOMAIN-CONTAINING PROTEIN 2"/>
    <property type="match status" value="1"/>
</dbReference>
<keyword evidence="3" id="KW-0804">Transcription</keyword>
<dbReference type="GO" id="GO:0016586">
    <property type="term" value="C:RSC-type complex"/>
    <property type="evidence" value="ECO:0007669"/>
    <property type="project" value="TreeGrafter"/>
</dbReference>
<protein>
    <recommendedName>
        <fullName evidence="10">ARID domain-containing protein</fullName>
    </recommendedName>
</protein>
<dbReference type="GO" id="GO:0006355">
    <property type="term" value="P:regulation of DNA-templated transcription"/>
    <property type="evidence" value="ECO:0007669"/>
    <property type="project" value="InterPro"/>
</dbReference>
<accession>A0A9P7YSB5</accession>
<feature type="compositionally biased region" description="Basic and acidic residues" evidence="5">
    <location>
        <begin position="139"/>
        <end position="148"/>
    </location>
</feature>
<feature type="region of interest" description="Disordered" evidence="5">
    <location>
        <begin position="114"/>
        <end position="226"/>
    </location>
</feature>
<evidence type="ECO:0000256" key="1">
    <source>
        <dbReference type="ARBA" id="ARBA00022853"/>
    </source>
</evidence>
<evidence type="ECO:0000259" key="7">
    <source>
        <dbReference type="PROSITE" id="PS51526"/>
    </source>
</evidence>
<name>A0A9P7YSB5_9HELO</name>
<dbReference type="GO" id="GO:0003677">
    <property type="term" value="F:DNA binding"/>
    <property type="evidence" value="ECO:0007669"/>
    <property type="project" value="InterPro"/>
</dbReference>
<evidence type="ECO:0008006" key="10">
    <source>
        <dbReference type="Google" id="ProtNLM"/>
    </source>
</evidence>
<comment type="caution">
    <text evidence="8">The sequence shown here is derived from an EMBL/GenBank/DDBJ whole genome shotgun (WGS) entry which is preliminary data.</text>
</comment>
<dbReference type="InterPro" id="IPR003150">
    <property type="entry name" value="DNA-bd_RFX"/>
</dbReference>
<dbReference type="Proteomes" id="UP000824998">
    <property type="component" value="Unassembled WGS sequence"/>
</dbReference>
<dbReference type="PROSITE" id="PS51526">
    <property type="entry name" value="RFX_DBD"/>
    <property type="match status" value="1"/>
</dbReference>
<evidence type="ECO:0000256" key="5">
    <source>
        <dbReference type="SAM" id="MobiDB-lite"/>
    </source>
</evidence>
<gene>
    <name evidence="8" type="ORF">BJ875DRAFT_449854</name>
</gene>
<dbReference type="InterPro" id="IPR001606">
    <property type="entry name" value="ARID_dom"/>
</dbReference>
<feature type="compositionally biased region" description="Polar residues" evidence="5">
    <location>
        <begin position="191"/>
        <end position="226"/>
    </location>
</feature>
<feature type="domain" description="RFX-type winged-helix" evidence="7">
    <location>
        <begin position="621"/>
        <end position="700"/>
    </location>
</feature>
<dbReference type="InterPro" id="IPR052406">
    <property type="entry name" value="Chromatin_Remodeling_Comp"/>
</dbReference>
<sequence length="907" mass="101669">MAPSPSSGDPALYAIEYTPEYNQFIEKLAAYHEQRGTEFIREPKVGARQIDLLKLYQRVMSYGGYDKVSDEKKAWRGLGDEFALGNAHQPALAFSLKSVYYKNLAAYEISTVHGKEPPPKEILEHQTAKGGGLLTRTLENFKSRKQTADDQSEASGEDGTPSRDRNGSEEAPGSGGRITRGLRQAPPQRVLFQSDTQSSRPTRHVPSTPQHQSHGTSTSYNPSSNIDNMSLAVANYEPRPQMPMTLRPIITPGNNPVEFSRRQIAKIASLDAATGKPSSLTNRGVMLPGSGFDGPNIYVRCLCSLKSAIPSEQDYALHHLVKISMERGDKYRFESFSGLAEALIEKLLEASSLFYKVDWRISYNYDKTMMGIDTLDGIEGTPDILQRIEQLEKREIDDNIQTAAFSDALLQINEAALTMRNMVMLEENAQYVSEMAPLRDFLSIALNLPRLHCLVELKHYALDIAEQLTKYLHLDDADPLYISLLAQLESEDRGAVLTSLRAISRISMTLEENNLLHGVPRAALQRIIYWTLLYDEEMVHACLDFLYQYTAVVSNVDFLVSTVHVEPLVNQLTRLLAYGARDVYSSLLLTNEVRRSSPQELAKLPRELLVQLLRLDEPERSSQWLRCLFEEDKDESITQIKLWTAYQDRFLPVIGETNRSILPAADFIKNVSTTFAEKANAQVQTGLVPKFVIKGIRMRHVPVDFQGKEYSECLWGIFPGNSHSKCGEFFMSPQEMFFHIMELHLHTPMSPGVIFTNRGGQFTCAWGSCTRFHHHPATRLSDLASHIKLHLPPSHIPKAQAEGPSAAKKAKLSYVTPPVKVNFRWQQTAVDENQAAAGIPLSAVLVLRNLARNLSKTDADETALKLSGVSWVDQLFKPVEPKLYEVLAHNKPLATYVTDLLSAINDP</sequence>
<dbReference type="AlphaFoldDB" id="A0A9P7YSB5"/>
<dbReference type="PROSITE" id="PS51011">
    <property type="entry name" value="ARID"/>
    <property type="match status" value="1"/>
</dbReference>
<feature type="compositionally biased region" description="Basic and acidic residues" evidence="5">
    <location>
        <begin position="114"/>
        <end position="127"/>
    </location>
</feature>
<evidence type="ECO:0000256" key="4">
    <source>
        <dbReference type="ARBA" id="ARBA00023242"/>
    </source>
</evidence>
<reference evidence="8" key="1">
    <citation type="journal article" date="2021" name="IMA Fungus">
        <title>Genomic characterization of three marine fungi, including Emericellopsis atlantica sp. nov. with signatures of a generalist lifestyle and marine biomass degradation.</title>
        <authorList>
            <person name="Hagestad O.C."/>
            <person name="Hou L."/>
            <person name="Andersen J.H."/>
            <person name="Hansen E.H."/>
            <person name="Altermark B."/>
            <person name="Li C."/>
            <person name="Kuhnert E."/>
            <person name="Cox R.J."/>
            <person name="Crous P.W."/>
            <person name="Spatafora J.W."/>
            <person name="Lail K."/>
            <person name="Amirebrahimi M."/>
            <person name="Lipzen A."/>
            <person name="Pangilinan J."/>
            <person name="Andreopoulos W."/>
            <person name="Hayes R.D."/>
            <person name="Ng V."/>
            <person name="Grigoriev I.V."/>
            <person name="Jackson S.A."/>
            <person name="Sutton T.D.S."/>
            <person name="Dobson A.D.W."/>
            <person name="Rama T."/>
        </authorList>
    </citation>
    <scope>NUCLEOTIDE SEQUENCE</scope>
    <source>
        <strain evidence="8">TRa018bII</strain>
    </source>
</reference>
<evidence type="ECO:0000259" key="6">
    <source>
        <dbReference type="PROSITE" id="PS51011"/>
    </source>
</evidence>
<organism evidence="8 9">
    <name type="scientific">Amylocarpus encephaloides</name>
    <dbReference type="NCBI Taxonomy" id="45428"/>
    <lineage>
        <taxon>Eukaryota</taxon>
        <taxon>Fungi</taxon>
        <taxon>Dikarya</taxon>
        <taxon>Ascomycota</taxon>
        <taxon>Pezizomycotina</taxon>
        <taxon>Leotiomycetes</taxon>
        <taxon>Helotiales</taxon>
        <taxon>Helotiales incertae sedis</taxon>
        <taxon>Amylocarpus</taxon>
    </lineage>
</organism>
<dbReference type="EMBL" id="MU251364">
    <property type="protein sequence ID" value="KAG9238914.1"/>
    <property type="molecule type" value="Genomic_DNA"/>
</dbReference>
<keyword evidence="4" id="KW-0539">Nucleus</keyword>
<dbReference type="FunFam" id="1.10.150.60:FF:000021">
    <property type="entry name" value="Chromatin structure-remodeling complex subunit rsc9"/>
    <property type="match status" value="1"/>
</dbReference>
<evidence type="ECO:0000256" key="3">
    <source>
        <dbReference type="ARBA" id="ARBA00023163"/>
    </source>
</evidence>
<evidence type="ECO:0000313" key="9">
    <source>
        <dbReference type="Proteomes" id="UP000824998"/>
    </source>
</evidence>
<dbReference type="SMART" id="SM01014">
    <property type="entry name" value="ARID"/>
    <property type="match status" value="1"/>
</dbReference>
<dbReference type="CDD" id="cd16100">
    <property type="entry name" value="ARID"/>
    <property type="match status" value="1"/>
</dbReference>